<dbReference type="EMBL" id="LAZR01000298">
    <property type="protein sequence ID" value="KKN76186.1"/>
    <property type="molecule type" value="Genomic_DNA"/>
</dbReference>
<gene>
    <name evidence="1" type="ORF">LCGC14_0372120</name>
</gene>
<organism evidence="1">
    <name type="scientific">marine sediment metagenome</name>
    <dbReference type="NCBI Taxonomy" id="412755"/>
    <lineage>
        <taxon>unclassified sequences</taxon>
        <taxon>metagenomes</taxon>
        <taxon>ecological metagenomes</taxon>
    </lineage>
</organism>
<accession>A0A0F9VRS0</accession>
<evidence type="ECO:0000313" key="1">
    <source>
        <dbReference type="EMBL" id="KKN76186.1"/>
    </source>
</evidence>
<sequence>MVPMGKTLFLENGLSKCNDGDTCFIQCFYPNCFAEHKFVEVADRVSMCEILKEQSIFSRAL</sequence>
<comment type="caution">
    <text evidence="1">The sequence shown here is derived from an EMBL/GenBank/DDBJ whole genome shotgun (WGS) entry which is preliminary data.</text>
</comment>
<name>A0A0F9VRS0_9ZZZZ</name>
<dbReference type="AlphaFoldDB" id="A0A0F9VRS0"/>
<reference evidence="1" key="1">
    <citation type="journal article" date="2015" name="Nature">
        <title>Complex archaea that bridge the gap between prokaryotes and eukaryotes.</title>
        <authorList>
            <person name="Spang A."/>
            <person name="Saw J.H."/>
            <person name="Jorgensen S.L."/>
            <person name="Zaremba-Niedzwiedzka K."/>
            <person name="Martijn J."/>
            <person name="Lind A.E."/>
            <person name="van Eijk R."/>
            <person name="Schleper C."/>
            <person name="Guy L."/>
            <person name="Ettema T.J."/>
        </authorList>
    </citation>
    <scope>NUCLEOTIDE SEQUENCE</scope>
</reference>
<proteinExistence type="predicted"/>
<protein>
    <submittedName>
        <fullName evidence="1">Uncharacterized protein</fullName>
    </submittedName>
</protein>